<evidence type="ECO:0000313" key="2">
    <source>
        <dbReference type="Proteomes" id="UP000095552"/>
    </source>
</evidence>
<sequence>MYFSARISIDPSQLTKIERVEPDEMFRKFLHYVTAGATSKKVEHETFTTVSVLQQMNRLFWEIDINNIIRLSHDDIDIYYDKEGKKDDLKDALDAYELTVNDAMSHHFKTLHMVLEHEDNNFVYLIEIDINRIHAVGVYPIEIKVNALMKEFRKREGEDEESVKAKMKTRFSGQDVLDQFVQEQHLAFETFINDLGLRVRKHMKIDDVKIQIDKRVVMPKAKDRKPVFKGRRKNPTREYDPVFDGYHGFGDILLYSFLWSTLLHDHHMHVSDVTLVGDNADVLGSIGAEGIDAGDADLFNADMDFDSIGADSLGDVGGFDAVTDAGADSSWFDFGDIDVGGFDI</sequence>
<dbReference type="STRING" id="1563681.BFP71_02870"/>
<protein>
    <submittedName>
        <fullName evidence="1">Uncharacterized protein</fullName>
    </submittedName>
</protein>
<dbReference type="Proteomes" id="UP000095552">
    <property type="component" value="Unassembled WGS sequence"/>
</dbReference>
<organism evidence="1 2">
    <name type="scientific">Roseivirga misakiensis</name>
    <dbReference type="NCBI Taxonomy" id="1563681"/>
    <lineage>
        <taxon>Bacteria</taxon>
        <taxon>Pseudomonadati</taxon>
        <taxon>Bacteroidota</taxon>
        <taxon>Cytophagia</taxon>
        <taxon>Cytophagales</taxon>
        <taxon>Roseivirgaceae</taxon>
        <taxon>Roseivirga</taxon>
    </lineage>
</organism>
<dbReference type="OrthoDB" id="1159966at2"/>
<comment type="caution">
    <text evidence="1">The sequence shown here is derived from an EMBL/GenBank/DDBJ whole genome shotgun (WGS) entry which is preliminary data.</text>
</comment>
<evidence type="ECO:0000313" key="1">
    <source>
        <dbReference type="EMBL" id="OEK06626.1"/>
    </source>
</evidence>
<dbReference type="EMBL" id="MDGQ01000003">
    <property type="protein sequence ID" value="OEK06626.1"/>
    <property type="molecule type" value="Genomic_DNA"/>
</dbReference>
<keyword evidence="2" id="KW-1185">Reference proteome</keyword>
<reference evidence="1 2" key="1">
    <citation type="submission" date="2016-08" db="EMBL/GenBank/DDBJ databases">
        <title>Draft genome of Fabibacter sp. strain SK-8.</title>
        <authorList>
            <person name="Wong S.-K."/>
            <person name="Hamasaki K."/>
            <person name="Yoshizawa S."/>
        </authorList>
    </citation>
    <scope>NUCLEOTIDE SEQUENCE [LARGE SCALE GENOMIC DNA]</scope>
    <source>
        <strain evidence="1 2">SK-8</strain>
    </source>
</reference>
<gene>
    <name evidence="1" type="ORF">BFP71_02870</name>
</gene>
<proteinExistence type="predicted"/>
<dbReference type="AlphaFoldDB" id="A0A1E5T5J4"/>
<accession>A0A1E5T5J4</accession>
<dbReference type="RefSeq" id="WP_069833938.1">
    <property type="nucleotide sequence ID" value="NZ_MDGQ01000003.1"/>
</dbReference>
<name>A0A1E5T5J4_9BACT</name>